<dbReference type="Proteomes" id="UP000019763">
    <property type="component" value="Unassembled WGS sequence"/>
</dbReference>
<dbReference type="RefSeq" id="XP_011129495.1">
    <property type="nucleotide sequence ID" value="XM_011131193.1"/>
</dbReference>
<dbReference type="EMBL" id="AFNH02000319">
    <property type="protein sequence ID" value="EZG77550.1"/>
    <property type="molecule type" value="Genomic_DNA"/>
</dbReference>
<evidence type="ECO:0000313" key="2">
    <source>
        <dbReference type="Proteomes" id="UP000019763"/>
    </source>
</evidence>
<evidence type="ECO:0000313" key="1">
    <source>
        <dbReference type="EMBL" id="EZG77550.1"/>
    </source>
</evidence>
<dbReference type="AlphaFoldDB" id="A0A023BA26"/>
<name>A0A023BA26_GRENI</name>
<keyword evidence="2" id="KW-1185">Reference proteome</keyword>
<reference evidence="1" key="1">
    <citation type="submission" date="2013-12" db="EMBL/GenBank/DDBJ databases">
        <authorList>
            <person name="Omoto C.K."/>
            <person name="Sibley D."/>
            <person name="Venepally P."/>
            <person name="Hadjithomas M."/>
            <person name="Karamycheva S."/>
            <person name="Brunk B."/>
            <person name="Roos D."/>
            <person name="Caler E."/>
            <person name="Lorenzi H."/>
        </authorList>
    </citation>
    <scope>NUCLEOTIDE SEQUENCE</scope>
</reference>
<accession>A0A023BA26</accession>
<sequence>MRGSSARESNDVGPAAALAMMLDPEGRFAETDDCEFKITSVLFGSRGQLDKSQGTLLEVVYGTTDPEAGDLLDAANYVQLAAGSPLNERVPASVLRGFVWSIANRMLDQIPTSTVSTLGATRFRHLQAQLLDKIAGPYADKIKNEERPMFSFEFNSYAACVLPAGRHLSADQYALNEKLWNDRSWNEDTSNWRSWWTETQLREWDWSNDWDSVHFARDGLSTRDVEPGYTKTTYTKTTTYTSDDGDYNPGTDGKNKGHTQIKVVVQKDGEEPRIISETVNGVEKIVNTDSKNVAENRRTTTEVKRTKREGKPDMKSDVKYVTELKIHDINGLEHPHGDAHPKVTLQRHKKTTPSTADSDDADVFEDVMCRNGNAGPGVTETKIEKRTEVISERKSFLHNS</sequence>
<protein>
    <submittedName>
        <fullName evidence="1">Uncharacterized protein</fullName>
    </submittedName>
</protein>
<organism evidence="1 2">
    <name type="scientific">Gregarina niphandrodes</name>
    <name type="common">Septate eugregarine</name>
    <dbReference type="NCBI Taxonomy" id="110365"/>
    <lineage>
        <taxon>Eukaryota</taxon>
        <taxon>Sar</taxon>
        <taxon>Alveolata</taxon>
        <taxon>Apicomplexa</taxon>
        <taxon>Conoidasida</taxon>
        <taxon>Gregarinasina</taxon>
        <taxon>Eugregarinorida</taxon>
        <taxon>Gregarinidae</taxon>
        <taxon>Gregarina</taxon>
    </lineage>
</organism>
<dbReference type="VEuPathDB" id="CryptoDB:GNI_041920"/>
<dbReference type="GeneID" id="22911617"/>
<proteinExistence type="predicted"/>
<comment type="caution">
    <text evidence="1">The sequence shown here is derived from an EMBL/GenBank/DDBJ whole genome shotgun (WGS) entry which is preliminary data.</text>
</comment>
<gene>
    <name evidence="1" type="ORF">GNI_041920</name>
</gene>